<dbReference type="GO" id="GO:0004386">
    <property type="term" value="F:helicase activity"/>
    <property type="evidence" value="ECO:0007669"/>
    <property type="project" value="UniProtKB-KW"/>
</dbReference>
<dbReference type="eggNOG" id="COG1468">
    <property type="taxonomic scope" value="Bacteria"/>
</dbReference>
<dbReference type="GO" id="GO:0006281">
    <property type="term" value="P:DNA repair"/>
    <property type="evidence" value="ECO:0007669"/>
    <property type="project" value="UniProtKB-KW"/>
</dbReference>
<evidence type="ECO:0000259" key="4">
    <source>
        <dbReference type="Pfam" id="PF12705"/>
    </source>
</evidence>
<evidence type="ECO:0000256" key="2">
    <source>
        <dbReference type="ARBA" id="ARBA00022806"/>
    </source>
</evidence>
<proteinExistence type="predicted"/>
<dbReference type="InterPro" id="IPR038726">
    <property type="entry name" value="PDDEXK_AddAB-type"/>
</dbReference>
<dbReference type="STRING" id="1183438.GKIL_1948"/>
<dbReference type="RefSeq" id="WP_023173318.1">
    <property type="nucleotide sequence ID" value="NC_022600.1"/>
</dbReference>
<dbReference type="GO" id="GO:0004527">
    <property type="term" value="F:exonuclease activity"/>
    <property type="evidence" value="ECO:0007669"/>
    <property type="project" value="UniProtKB-KW"/>
</dbReference>
<evidence type="ECO:0000256" key="1">
    <source>
        <dbReference type="ARBA" id="ARBA00022763"/>
    </source>
</evidence>
<feature type="domain" description="PD-(D/E)XK endonuclease-like" evidence="4">
    <location>
        <begin position="5"/>
        <end position="246"/>
    </location>
</feature>
<keyword evidence="6" id="KW-1185">Reference proteome</keyword>
<evidence type="ECO:0000313" key="5">
    <source>
        <dbReference type="EMBL" id="AGY58194.1"/>
    </source>
</evidence>
<keyword evidence="2" id="KW-0067">ATP-binding</keyword>
<dbReference type="AlphaFoldDB" id="U5QKQ1"/>
<sequence length="272" mass="31381">MSVLLSASRLVRYATCPRSYAWKYRYHYPEPGGGGRRQKLGILLHAALNRFWRAWLERRGDRTIGQLERIWGQEAVELDEAERQSGWQALRMYYLQEVAASPEPPRPFASEGRIRHSLVLERVDVHFESRYDLLVWGEPDRQGAAQLDLVEFKTARQVRSLSQLEADLQLSCYILGLRALYGHSLRSVSHYYLLSGEKLTFEVQPAHQQYALEIARRLVSQLVSGSDWEPEPGGHCRRCGYRSLCDLSRPDQLPPQTAAYLRPEQPLVLTLF</sequence>
<evidence type="ECO:0000256" key="3">
    <source>
        <dbReference type="ARBA" id="ARBA00023204"/>
    </source>
</evidence>
<dbReference type="EMBL" id="CP003587">
    <property type="protein sequence ID" value="AGY58194.1"/>
    <property type="molecule type" value="Genomic_DNA"/>
</dbReference>
<keyword evidence="2" id="KW-0547">Nucleotide-binding</keyword>
<dbReference type="Pfam" id="PF12705">
    <property type="entry name" value="PDDEXK_1"/>
    <property type="match status" value="1"/>
</dbReference>
<reference evidence="5 6" key="1">
    <citation type="journal article" date="2013" name="PLoS ONE">
        <title>Cultivation and Complete Genome Sequencing of Gloeobacter kilaueensis sp. nov., from a Lava Cave in Kilauea Caldera, Hawai'i.</title>
        <authorList>
            <person name="Saw J.H."/>
            <person name="Schatz M."/>
            <person name="Brown M.V."/>
            <person name="Kunkel D.D."/>
            <person name="Foster J.S."/>
            <person name="Shick H."/>
            <person name="Christensen S."/>
            <person name="Hou S."/>
            <person name="Wan X."/>
            <person name="Donachie S.P."/>
        </authorList>
    </citation>
    <scope>NUCLEOTIDE SEQUENCE [LARGE SCALE GENOMIC DNA]</scope>
    <source>
        <strain evidence="6">JS</strain>
    </source>
</reference>
<name>U5QKQ1_GLOK1</name>
<dbReference type="InterPro" id="IPR011604">
    <property type="entry name" value="PDDEXK-like_dom_sf"/>
</dbReference>
<evidence type="ECO:0000313" key="6">
    <source>
        <dbReference type="Proteomes" id="UP000017396"/>
    </source>
</evidence>
<dbReference type="Gene3D" id="3.90.320.10">
    <property type="match status" value="1"/>
</dbReference>
<dbReference type="Proteomes" id="UP000017396">
    <property type="component" value="Chromosome"/>
</dbReference>
<protein>
    <submittedName>
        <fullName evidence="5">RecB family exonuclease</fullName>
    </submittedName>
</protein>
<accession>U5QKQ1</accession>
<dbReference type="HOGENOM" id="CLU_1048452_0_0_3"/>
<dbReference type="OrthoDB" id="526734at2"/>
<keyword evidence="5" id="KW-0540">Nuclease</keyword>
<keyword evidence="1" id="KW-0227">DNA damage</keyword>
<gene>
    <name evidence="5" type="ORF">GKIL_1948</name>
</gene>
<keyword evidence="5" id="KW-0378">Hydrolase</keyword>
<dbReference type="KEGG" id="glj:GKIL_1948"/>
<keyword evidence="3" id="KW-0234">DNA repair</keyword>
<keyword evidence="2" id="KW-0347">Helicase</keyword>
<keyword evidence="5" id="KW-0269">Exonuclease</keyword>
<organism evidence="5 6">
    <name type="scientific">Gloeobacter kilaueensis (strain ATCC BAA-2537 / CCAP 1431/1 / ULC 316 / JS1)</name>
    <dbReference type="NCBI Taxonomy" id="1183438"/>
    <lineage>
        <taxon>Bacteria</taxon>
        <taxon>Bacillati</taxon>
        <taxon>Cyanobacteriota</taxon>
        <taxon>Cyanophyceae</taxon>
        <taxon>Gloeobacterales</taxon>
        <taxon>Gloeobacteraceae</taxon>
        <taxon>Gloeobacter</taxon>
    </lineage>
</organism>